<evidence type="ECO:0000256" key="3">
    <source>
        <dbReference type="ARBA" id="ARBA00012452"/>
    </source>
</evidence>
<dbReference type="InterPro" id="IPR004045">
    <property type="entry name" value="Glutathione_S-Trfase_N"/>
</dbReference>
<gene>
    <name evidence="9" type="primary">GSTF11_2</name>
    <name evidence="9" type="ORF">PIB30_038743</name>
</gene>
<evidence type="ECO:0000256" key="6">
    <source>
        <dbReference type="ARBA" id="ARBA00047960"/>
    </source>
</evidence>
<dbReference type="PANTHER" id="PTHR43900">
    <property type="entry name" value="GLUTATHIONE S-TRANSFERASE RHO"/>
    <property type="match status" value="1"/>
</dbReference>
<feature type="domain" description="GST C-terminal" evidence="8">
    <location>
        <begin position="89"/>
        <end position="213"/>
    </location>
</feature>
<keyword evidence="10" id="KW-1185">Reference proteome</keyword>
<evidence type="ECO:0000259" key="8">
    <source>
        <dbReference type="PROSITE" id="PS50405"/>
    </source>
</evidence>
<dbReference type="SFLD" id="SFLDS00019">
    <property type="entry name" value="Glutathione_Transferase_(cytos"/>
    <property type="match status" value="1"/>
</dbReference>
<name>A0ABU6UCR8_9FABA</name>
<sequence>MVVRVYGPKTAACPQRVLACLLEKEVDFEIVPVDLDHGEQKQPQFLLKQPFGQVPVVEDGDFRLFESRAIVRYYAAKHADRGPNLLGTTFEERAMVDQWLEVEAHNFNDLCFTLMLQLVILPKIGQPGDLALAHTSEQKLHKVLDVYDKRLSQSTYLAGDTFTLADLSHLPGIDHLIEDAKMGHLITERSNVNAWWQKISGRPAWKKLKELVQ</sequence>
<dbReference type="SUPFAM" id="SSF52833">
    <property type="entry name" value="Thioredoxin-like"/>
    <property type="match status" value="1"/>
</dbReference>
<dbReference type="Proteomes" id="UP001341840">
    <property type="component" value="Unassembled WGS sequence"/>
</dbReference>
<evidence type="ECO:0000313" key="9">
    <source>
        <dbReference type="EMBL" id="MED6159047.1"/>
    </source>
</evidence>
<comment type="subcellular location">
    <subcellularLocation>
        <location evidence="1">Cytoplasm</location>
        <location evidence="1">Cytosol</location>
    </subcellularLocation>
</comment>
<dbReference type="Pfam" id="PF02798">
    <property type="entry name" value="GST_N"/>
    <property type="match status" value="1"/>
</dbReference>
<dbReference type="InterPro" id="IPR040079">
    <property type="entry name" value="Glutathione_S-Trfase"/>
</dbReference>
<dbReference type="PROSITE" id="PS50404">
    <property type="entry name" value="GST_NTER"/>
    <property type="match status" value="1"/>
</dbReference>
<comment type="catalytic activity">
    <reaction evidence="6">
        <text>RX + glutathione = an S-substituted glutathione + a halide anion + H(+)</text>
        <dbReference type="Rhea" id="RHEA:16437"/>
        <dbReference type="ChEBI" id="CHEBI:15378"/>
        <dbReference type="ChEBI" id="CHEBI:16042"/>
        <dbReference type="ChEBI" id="CHEBI:17792"/>
        <dbReference type="ChEBI" id="CHEBI:57925"/>
        <dbReference type="ChEBI" id="CHEBI:90779"/>
        <dbReference type="EC" id="2.5.1.18"/>
    </reaction>
</comment>
<reference evidence="9 10" key="1">
    <citation type="journal article" date="2023" name="Plants (Basel)">
        <title>Bridging the Gap: Combining Genomics and Transcriptomics Approaches to Understand Stylosanthes scabra, an Orphan Legume from the Brazilian Caatinga.</title>
        <authorList>
            <person name="Ferreira-Neto J.R.C."/>
            <person name="da Silva M.D."/>
            <person name="Binneck E."/>
            <person name="de Melo N.F."/>
            <person name="da Silva R.H."/>
            <person name="de Melo A.L.T.M."/>
            <person name="Pandolfi V."/>
            <person name="Bustamante F.O."/>
            <person name="Brasileiro-Vidal A.C."/>
            <person name="Benko-Iseppon A.M."/>
        </authorList>
    </citation>
    <scope>NUCLEOTIDE SEQUENCE [LARGE SCALE GENOMIC DNA]</scope>
    <source>
        <tissue evidence="9">Leaves</tissue>
    </source>
</reference>
<evidence type="ECO:0000313" key="10">
    <source>
        <dbReference type="Proteomes" id="UP001341840"/>
    </source>
</evidence>
<dbReference type="Gene3D" id="1.20.1050.10">
    <property type="match status" value="1"/>
</dbReference>
<dbReference type="InterPro" id="IPR036282">
    <property type="entry name" value="Glutathione-S-Trfase_C_sf"/>
</dbReference>
<dbReference type="InterPro" id="IPR034347">
    <property type="entry name" value="GST_Phi_C"/>
</dbReference>
<dbReference type="Pfam" id="PF00043">
    <property type="entry name" value="GST_C"/>
    <property type="match status" value="1"/>
</dbReference>
<evidence type="ECO:0000256" key="2">
    <source>
        <dbReference type="ARBA" id="ARBA00010128"/>
    </source>
</evidence>
<dbReference type="Gene3D" id="3.40.30.10">
    <property type="entry name" value="Glutaredoxin"/>
    <property type="match status" value="1"/>
</dbReference>
<organism evidence="9 10">
    <name type="scientific">Stylosanthes scabra</name>
    <dbReference type="NCBI Taxonomy" id="79078"/>
    <lineage>
        <taxon>Eukaryota</taxon>
        <taxon>Viridiplantae</taxon>
        <taxon>Streptophyta</taxon>
        <taxon>Embryophyta</taxon>
        <taxon>Tracheophyta</taxon>
        <taxon>Spermatophyta</taxon>
        <taxon>Magnoliopsida</taxon>
        <taxon>eudicotyledons</taxon>
        <taxon>Gunneridae</taxon>
        <taxon>Pentapetalae</taxon>
        <taxon>rosids</taxon>
        <taxon>fabids</taxon>
        <taxon>Fabales</taxon>
        <taxon>Fabaceae</taxon>
        <taxon>Papilionoideae</taxon>
        <taxon>50 kb inversion clade</taxon>
        <taxon>dalbergioids sensu lato</taxon>
        <taxon>Dalbergieae</taxon>
        <taxon>Pterocarpus clade</taxon>
        <taxon>Stylosanthes</taxon>
    </lineage>
</organism>
<comment type="similarity">
    <text evidence="2">Belongs to the GST superfamily. Phi family.</text>
</comment>
<dbReference type="EMBL" id="JASCZI010121030">
    <property type="protein sequence ID" value="MED6159047.1"/>
    <property type="molecule type" value="Genomic_DNA"/>
</dbReference>
<keyword evidence="4" id="KW-0216">Detoxification</keyword>
<evidence type="ECO:0000259" key="7">
    <source>
        <dbReference type="PROSITE" id="PS50404"/>
    </source>
</evidence>
<evidence type="ECO:0000256" key="1">
    <source>
        <dbReference type="ARBA" id="ARBA00004514"/>
    </source>
</evidence>
<dbReference type="GO" id="GO:0004364">
    <property type="term" value="F:glutathione transferase activity"/>
    <property type="evidence" value="ECO:0007669"/>
    <property type="project" value="UniProtKB-EC"/>
</dbReference>
<feature type="domain" description="GST N-terminal" evidence="7">
    <location>
        <begin position="1"/>
        <end position="82"/>
    </location>
</feature>
<dbReference type="InterPro" id="IPR010987">
    <property type="entry name" value="Glutathione-S-Trfase_C-like"/>
</dbReference>
<accession>A0ABU6UCR8</accession>
<dbReference type="SFLD" id="SFLDG00358">
    <property type="entry name" value="Main_(cytGST)"/>
    <property type="match status" value="1"/>
</dbReference>
<dbReference type="InterPro" id="IPR036249">
    <property type="entry name" value="Thioredoxin-like_sf"/>
</dbReference>
<evidence type="ECO:0000256" key="4">
    <source>
        <dbReference type="ARBA" id="ARBA00022575"/>
    </source>
</evidence>
<protein>
    <recommendedName>
        <fullName evidence="3">glutathione transferase</fullName>
        <ecNumber evidence="3">2.5.1.18</ecNumber>
    </recommendedName>
</protein>
<dbReference type="SUPFAM" id="SSF47616">
    <property type="entry name" value="GST C-terminal domain-like"/>
    <property type="match status" value="1"/>
</dbReference>
<dbReference type="CDD" id="cd03187">
    <property type="entry name" value="GST_C_Phi"/>
    <property type="match status" value="1"/>
</dbReference>
<comment type="caution">
    <text evidence="9">The sequence shown here is derived from an EMBL/GenBank/DDBJ whole genome shotgun (WGS) entry which is preliminary data.</text>
</comment>
<evidence type="ECO:0000256" key="5">
    <source>
        <dbReference type="ARBA" id="ARBA00022679"/>
    </source>
</evidence>
<keyword evidence="5 9" id="KW-0808">Transferase</keyword>
<dbReference type="InterPro" id="IPR004046">
    <property type="entry name" value="GST_C"/>
</dbReference>
<dbReference type="CDD" id="cd03053">
    <property type="entry name" value="GST_N_Phi"/>
    <property type="match status" value="1"/>
</dbReference>
<proteinExistence type="inferred from homology"/>
<dbReference type="EC" id="2.5.1.18" evidence="3"/>
<dbReference type="PANTHER" id="PTHR43900:SF54">
    <property type="entry name" value="GLUTATHIONE S-TRANSFERASE F12"/>
    <property type="match status" value="1"/>
</dbReference>
<dbReference type="PROSITE" id="PS50405">
    <property type="entry name" value="GST_CTER"/>
    <property type="match status" value="1"/>
</dbReference>